<dbReference type="Gene3D" id="1.20.900.10">
    <property type="entry name" value="Dbl homology (DH) domain"/>
    <property type="match status" value="1"/>
</dbReference>
<evidence type="ECO:0000256" key="2">
    <source>
        <dbReference type="ARBA" id="ARBA00022490"/>
    </source>
</evidence>
<evidence type="ECO:0000259" key="3">
    <source>
        <dbReference type="SMART" id="SM00325"/>
    </source>
</evidence>
<evidence type="ECO:0000313" key="5">
    <source>
        <dbReference type="Proteomes" id="UP001162480"/>
    </source>
</evidence>
<sequence length="422" mass="49176">MKMQMGIICKDCEEVVSLRPSTCTSAICHQCHTTRIERRETILEIFQTELNYGRDLKILLVEFYGPIKEAGLINNQQLTELFLNLEELVDVNENFIEQLNRVLNSSPLHNDKEVDCVNIGQLFQESIHMFKAFEKYCVKQSDAMDLLEKLETENDILRAFLQVTQAENTTVRRMSLKSFLMVPVQRVMKYPLLLNRLYKSTPQHHRDSIPLHESLVGLERILEEINAKIQGTNTLRLTRKRSELRRHSSSDKFELIKTALGHLNWSQEEIHDILVSSLLTTQPQDHFWTGKKVSNLKFSQIHAVLLTRGEPQPESSITKKLLFTQQSPIQQAALVTLRCKGSRYQLVREPLFLDKCVITLNSELSENIFEVQDWNKETYLFKGEDDKETKRWVEHLKRLSRNLGVFWRRRNALPDINSNSKG</sequence>
<dbReference type="SUPFAM" id="SSF50729">
    <property type="entry name" value="PH domain-like"/>
    <property type="match status" value="1"/>
</dbReference>
<feature type="domain" description="DH" evidence="3">
    <location>
        <begin position="41"/>
        <end position="227"/>
    </location>
</feature>
<comment type="subcellular location">
    <subcellularLocation>
        <location evidence="1">Cytoplasm</location>
    </subcellularLocation>
</comment>
<dbReference type="AlphaFoldDB" id="A0AA36AK47"/>
<dbReference type="InterPro" id="IPR000219">
    <property type="entry name" value="DH_dom"/>
</dbReference>
<keyword evidence="5" id="KW-1185">Reference proteome</keyword>
<evidence type="ECO:0000256" key="1">
    <source>
        <dbReference type="ARBA" id="ARBA00004496"/>
    </source>
</evidence>
<evidence type="ECO:0000313" key="4">
    <source>
        <dbReference type="EMBL" id="CAI9716953.1"/>
    </source>
</evidence>
<dbReference type="InterPro" id="IPR011993">
    <property type="entry name" value="PH-like_dom_sf"/>
</dbReference>
<protein>
    <submittedName>
        <fullName evidence="4">Neuroepithelial cell-transforming gene 1 protein-like isoform X2</fullName>
    </submittedName>
</protein>
<dbReference type="EMBL" id="OX597815">
    <property type="protein sequence ID" value="CAI9716953.1"/>
    <property type="molecule type" value="Genomic_DNA"/>
</dbReference>
<gene>
    <name evidence="4" type="ORF">OCTVUL_1B004078</name>
</gene>
<dbReference type="InterPro" id="IPR035899">
    <property type="entry name" value="DBL_dom_sf"/>
</dbReference>
<dbReference type="GO" id="GO:0005737">
    <property type="term" value="C:cytoplasm"/>
    <property type="evidence" value="ECO:0007669"/>
    <property type="project" value="UniProtKB-SubCell"/>
</dbReference>
<organism evidence="4 5">
    <name type="scientific">Octopus vulgaris</name>
    <name type="common">Common octopus</name>
    <dbReference type="NCBI Taxonomy" id="6645"/>
    <lineage>
        <taxon>Eukaryota</taxon>
        <taxon>Metazoa</taxon>
        <taxon>Spiralia</taxon>
        <taxon>Lophotrochozoa</taxon>
        <taxon>Mollusca</taxon>
        <taxon>Cephalopoda</taxon>
        <taxon>Coleoidea</taxon>
        <taxon>Octopodiformes</taxon>
        <taxon>Octopoda</taxon>
        <taxon>Incirrata</taxon>
        <taxon>Octopodidae</taxon>
        <taxon>Octopus</taxon>
    </lineage>
</organism>
<dbReference type="GO" id="GO:0005085">
    <property type="term" value="F:guanyl-nucleotide exchange factor activity"/>
    <property type="evidence" value="ECO:0007669"/>
    <property type="project" value="InterPro"/>
</dbReference>
<dbReference type="GO" id="GO:0035025">
    <property type="term" value="P:positive regulation of Rho protein signal transduction"/>
    <property type="evidence" value="ECO:0007669"/>
    <property type="project" value="TreeGrafter"/>
</dbReference>
<dbReference type="PANTHER" id="PTHR46006">
    <property type="entry name" value="RHO GUANINE NUCLEOTIDE EXCHANGE FACTOR AT 64C, ISOFORM A"/>
    <property type="match status" value="1"/>
</dbReference>
<dbReference type="InterPro" id="IPR051480">
    <property type="entry name" value="Endocytic_GEF_Adapter"/>
</dbReference>
<dbReference type="PANTHER" id="PTHR46006:SF5">
    <property type="entry name" value="DH DOMAIN-CONTAINING PROTEIN"/>
    <property type="match status" value="1"/>
</dbReference>
<reference evidence="4" key="1">
    <citation type="submission" date="2023-08" db="EMBL/GenBank/DDBJ databases">
        <authorList>
            <person name="Alioto T."/>
            <person name="Alioto T."/>
            <person name="Gomez Garrido J."/>
        </authorList>
    </citation>
    <scope>NUCLEOTIDE SEQUENCE</scope>
</reference>
<proteinExistence type="predicted"/>
<dbReference type="SMART" id="SM00325">
    <property type="entry name" value="RhoGEF"/>
    <property type="match status" value="1"/>
</dbReference>
<dbReference type="Pfam" id="PF00621">
    <property type="entry name" value="RhoGEF"/>
    <property type="match status" value="1"/>
</dbReference>
<accession>A0AA36AK47</accession>
<dbReference type="SUPFAM" id="SSF48065">
    <property type="entry name" value="DBL homology domain (DH-domain)"/>
    <property type="match status" value="1"/>
</dbReference>
<dbReference type="Proteomes" id="UP001162480">
    <property type="component" value="Chromosome 2"/>
</dbReference>
<dbReference type="CDD" id="cd00160">
    <property type="entry name" value="RhoGEF"/>
    <property type="match status" value="1"/>
</dbReference>
<keyword evidence="2" id="KW-0963">Cytoplasm</keyword>
<dbReference type="Gene3D" id="2.30.29.30">
    <property type="entry name" value="Pleckstrin-homology domain (PH domain)/Phosphotyrosine-binding domain (PTB)"/>
    <property type="match status" value="1"/>
</dbReference>
<name>A0AA36AK47_OCTVU</name>